<evidence type="ECO:0000256" key="1">
    <source>
        <dbReference type="ARBA" id="ARBA00004141"/>
    </source>
</evidence>
<feature type="transmembrane region" description="Helical" evidence="10">
    <location>
        <begin position="285"/>
        <end position="304"/>
    </location>
</feature>
<feature type="transmembrane region" description="Helical" evidence="10">
    <location>
        <begin position="369"/>
        <end position="388"/>
    </location>
</feature>
<keyword evidence="9" id="KW-0739">Sodium transport</keyword>
<dbReference type="Proteomes" id="UP000628448">
    <property type="component" value="Unassembled WGS sequence"/>
</dbReference>
<dbReference type="AlphaFoldDB" id="A0A931E9H3"/>
<evidence type="ECO:0000256" key="6">
    <source>
        <dbReference type="ARBA" id="ARBA00023053"/>
    </source>
</evidence>
<keyword evidence="2" id="KW-0813">Transport</keyword>
<feature type="transmembrane region" description="Helical" evidence="10">
    <location>
        <begin position="340"/>
        <end position="357"/>
    </location>
</feature>
<comment type="caution">
    <text evidence="12">The sequence shown here is derived from an EMBL/GenBank/DDBJ whole genome shotgun (WGS) entry which is preliminary data.</text>
</comment>
<evidence type="ECO:0000259" key="11">
    <source>
        <dbReference type="Pfam" id="PF00999"/>
    </source>
</evidence>
<keyword evidence="7" id="KW-0406">Ion transport</keyword>
<feature type="domain" description="Cation/H+ exchanger transmembrane" evidence="11">
    <location>
        <begin position="19"/>
        <end position="380"/>
    </location>
</feature>
<evidence type="ECO:0000256" key="8">
    <source>
        <dbReference type="ARBA" id="ARBA00023136"/>
    </source>
</evidence>
<feature type="transmembrane region" description="Helical" evidence="10">
    <location>
        <begin position="310"/>
        <end position="328"/>
    </location>
</feature>
<feature type="transmembrane region" description="Helical" evidence="10">
    <location>
        <begin position="237"/>
        <end position="255"/>
    </location>
</feature>
<keyword evidence="3" id="KW-0050">Antiport</keyword>
<evidence type="ECO:0000256" key="9">
    <source>
        <dbReference type="ARBA" id="ARBA00023201"/>
    </source>
</evidence>
<dbReference type="Gene3D" id="1.20.1530.20">
    <property type="match status" value="1"/>
</dbReference>
<evidence type="ECO:0000256" key="7">
    <source>
        <dbReference type="ARBA" id="ARBA00023065"/>
    </source>
</evidence>
<proteinExistence type="predicted"/>
<dbReference type="GO" id="GO:0015297">
    <property type="term" value="F:antiporter activity"/>
    <property type="evidence" value="ECO:0007669"/>
    <property type="project" value="UniProtKB-KW"/>
</dbReference>
<dbReference type="RefSeq" id="WP_196991848.1">
    <property type="nucleotide sequence ID" value="NZ_JADWYR010000002.1"/>
</dbReference>
<feature type="transmembrane region" description="Helical" evidence="10">
    <location>
        <begin position="153"/>
        <end position="173"/>
    </location>
</feature>
<name>A0A931E9H3_9BACT</name>
<evidence type="ECO:0000256" key="2">
    <source>
        <dbReference type="ARBA" id="ARBA00022448"/>
    </source>
</evidence>
<dbReference type="PANTHER" id="PTHR43562">
    <property type="entry name" value="NAPA-TYPE SODIUM/HYDROGEN ANTIPORTER"/>
    <property type="match status" value="1"/>
</dbReference>
<keyword evidence="4 10" id="KW-0812">Transmembrane</keyword>
<evidence type="ECO:0000313" key="13">
    <source>
        <dbReference type="Proteomes" id="UP000628448"/>
    </source>
</evidence>
<dbReference type="GO" id="GO:0016020">
    <property type="term" value="C:membrane"/>
    <property type="evidence" value="ECO:0007669"/>
    <property type="project" value="UniProtKB-SubCell"/>
</dbReference>
<reference evidence="12" key="1">
    <citation type="submission" date="2020-11" db="EMBL/GenBank/DDBJ databases">
        <title>Bacterial whole genome sequence for Panacibacter sp. DH6.</title>
        <authorList>
            <person name="Le V."/>
            <person name="Ko S."/>
            <person name="Ahn C.-Y."/>
            <person name="Oh H.-M."/>
        </authorList>
    </citation>
    <scope>NUCLEOTIDE SEQUENCE</scope>
    <source>
        <strain evidence="12">DH6</strain>
    </source>
</reference>
<evidence type="ECO:0000313" key="12">
    <source>
        <dbReference type="EMBL" id="MBG9377780.1"/>
    </source>
</evidence>
<evidence type="ECO:0000256" key="3">
    <source>
        <dbReference type="ARBA" id="ARBA00022449"/>
    </source>
</evidence>
<organism evidence="12 13">
    <name type="scientific">Panacibacter microcysteis</name>
    <dbReference type="NCBI Taxonomy" id="2793269"/>
    <lineage>
        <taxon>Bacteria</taxon>
        <taxon>Pseudomonadati</taxon>
        <taxon>Bacteroidota</taxon>
        <taxon>Chitinophagia</taxon>
        <taxon>Chitinophagales</taxon>
        <taxon>Chitinophagaceae</taxon>
        <taxon>Panacibacter</taxon>
    </lineage>
</organism>
<keyword evidence="6" id="KW-0915">Sodium</keyword>
<protein>
    <submittedName>
        <fullName evidence="12">Cation:proton antiporter</fullName>
    </submittedName>
</protein>
<sequence length="403" mass="45415">MNLSTELVLIIIASVVVVSYLFSIVSNYIKIPSVLLLLITGILTRIVAGQQHWEIPVPEKLTEMLGAVGLIMIVLEAGLDLKLGKNKLGLIRSSFFAALFIFLLSLAGISTALYNILHEPWINCIVYALPLSIMSSSIVIPSLHQLTQQKKEFLIYEASFSDIIGILMFNYFIGDKIMTLASVGSFFLSIIIAIVLSLIFSVLLFIILTKAKTNVKFFLVFALLIILYEGGKLMGLPSLIIILVFGLLMKNWQLLNHPRIANMFPKEKVDETTHLLHSLTAESSFLIRTFFFILFGFSIDISLIGSTQVVLIGSIIVGVLLITRFFYLRFFLRESVYPEVFFIPRGLITILLFYKIPDALKLTTFNDGILFYVILVTSLIMMLGMIFYKKDKKDIVEDDLLDR</sequence>
<dbReference type="EMBL" id="JADWYR010000002">
    <property type="protein sequence ID" value="MBG9377780.1"/>
    <property type="molecule type" value="Genomic_DNA"/>
</dbReference>
<keyword evidence="13" id="KW-1185">Reference proteome</keyword>
<dbReference type="PANTHER" id="PTHR43562:SF3">
    <property type="entry name" value="SODIUM ION_PROTON EXCHANGER (EUROFUNG)"/>
    <property type="match status" value="1"/>
</dbReference>
<evidence type="ECO:0000256" key="4">
    <source>
        <dbReference type="ARBA" id="ARBA00022692"/>
    </source>
</evidence>
<feature type="transmembrane region" description="Helical" evidence="10">
    <location>
        <begin position="120"/>
        <end position="141"/>
    </location>
</feature>
<keyword evidence="8 10" id="KW-0472">Membrane</keyword>
<dbReference type="GO" id="GO:0006814">
    <property type="term" value="P:sodium ion transport"/>
    <property type="evidence" value="ECO:0007669"/>
    <property type="project" value="UniProtKB-KW"/>
</dbReference>
<dbReference type="InterPro" id="IPR006153">
    <property type="entry name" value="Cation/H_exchanger_TM"/>
</dbReference>
<keyword evidence="5 10" id="KW-1133">Transmembrane helix</keyword>
<gene>
    <name evidence="12" type="ORF">I5907_16180</name>
</gene>
<dbReference type="InterPro" id="IPR038770">
    <property type="entry name" value="Na+/solute_symporter_sf"/>
</dbReference>
<feature type="transmembrane region" description="Helical" evidence="10">
    <location>
        <begin position="95"/>
        <end position="114"/>
    </location>
</feature>
<comment type="subcellular location">
    <subcellularLocation>
        <location evidence="1">Membrane</location>
        <topology evidence="1">Multi-pass membrane protein</topology>
    </subcellularLocation>
</comment>
<accession>A0A931E9H3</accession>
<evidence type="ECO:0000256" key="10">
    <source>
        <dbReference type="SAM" id="Phobius"/>
    </source>
</evidence>
<dbReference type="GO" id="GO:1902600">
    <property type="term" value="P:proton transmembrane transport"/>
    <property type="evidence" value="ECO:0007669"/>
    <property type="project" value="InterPro"/>
</dbReference>
<feature type="transmembrane region" description="Helical" evidence="10">
    <location>
        <begin position="185"/>
        <end position="208"/>
    </location>
</feature>
<feature type="transmembrane region" description="Helical" evidence="10">
    <location>
        <begin position="6"/>
        <end position="22"/>
    </location>
</feature>
<dbReference type="Pfam" id="PF00999">
    <property type="entry name" value="Na_H_Exchanger"/>
    <property type="match status" value="1"/>
</dbReference>
<evidence type="ECO:0000256" key="5">
    <source>
        <dbReference type="ARBA" id="ARBA00022989"/>
    </source>
</evidence>